<dbReference type="SUPFAM" id="SSF47694">
    <property type="entry name" value="Cytochrome c oxidase subunit h"/>
    <property type="match status" value="1"/>
</dbReference>
<organism evidence="6 7">
    <name type="scientific">Pleurodeles waltl</name>
    <name type="common">Iberian ribbed newt</name>
    <dbReference type="NCBI Taxonomy" id="8319"/>
    <lineage>
        <taxon>Eukaryota</taxon>
        <taxon>Metazoa</taxon>
        <taxon>Chordata</taxon>
        <taxon>Craniata</taxon>
        <taxon>Vertebrata</taxon>
        <taxon>Euteleostomi</taxon>
        <taxon>Amphibia</taxon>
        <taxon>Batrachia</taxon>
        <taxon>Caudata</taxon>
        <taxon>Salamandroidea</taxon>
        <taxon>Salamandridae</taxon>
        <taxon>Pleurodelinae</taxon>
        <taxon>Pleurodeles</taxon>
    </lineage>
</organism>
<comment type="subcellular location">
    <subcellularLocation>
        <location evidence="1">Mitochondrion</location>
    </subcellularLocation>
</comment>
<evidence type="ECO:0000313" key="7">
    <source>
        <dbReference type="Proteomes" id="UP001066276"/>
    </source>
</evidence>
<dbReference type="GO" id="GO:0005739">
    <property type="term" value="C:mitochondrion"/>
    <property type="evidence" value="ECO:0007669"/>
    <property type="project" value="UniProtKB-SubCell"/>
</dbReference>
<accession>A0AAV7PUN3</accession>
<gene>
    <name evidence="6" type="ORF">NDU88_010366</name>
</gene>
<dbReference type="InterPro" id="IPR036549">
    <property type="entry name" value="CX6/COA6-like_sf"/>
</dbReference>
<dbReference type="CDD" id="cd00926">
    <property type="entry name" value="Cyt_c_Oxidase_VIb"/>
    <property type="match status" value="1"/>
</dbReference>
<evidence type="ECO:0000256" key="5">
    <source>
        <dbReference type="ARBA" id="ARBA00042114"/>
    </source>
</evidence>
<keyword evidence="2" id="KW-0496">Mitochondrion</keyword>
<dbReference type="Pfam" id="PF02297">
    <property type="entry name" value="COX6B"/>
    <property type="match status" value="1"/>
</dbReference>
<comment type="caution">
    <text evidence="6">The sequence shown here is derived from an EMBL/GenBank/DDBJ whole genome shotgun (WGS) entry which is preliminary data.</text>
</comment>
<evidence type="ECO:0000256" key="4">
    <source>
        <dbReference type="ARBA" id="ARBA00040060"/>
    </source>
</evidence>
<keyword evidence="7" id="KW-1185">Reference proteome</keyword>
<protein>
    <recommendedName>
        <fullName evidence="4">Cytochrome c oxidase subunit 6B1</fullName>
    </recommendedName>
    <alternativeName>
        <fullName evidence="5">Cytochrome c oxidase subunit VIb isoform 1</fullName>
    </alternativeName>
</protein>
<dbReference type="PANTHER" id="PTHR11387">
    <property type="entry name" value="CYTOCHROME C OXIDASE SUBUNIT 6B"/>
    <property type="match status" value="1"/>
</dbReference>
<evidence type="ECO:0000256" key="2">
    <source>
        <dbReference type="ARBA" id="ARBA00023128"/>
    </source>
</evidence>
<dbReference type="InterPro" id="IPR048280">
    <property type="entry name" value="COX6B-like"/>
</dbReference>
<evidence type="ECO:0000256" key="3">
    <source>
        <dbReference type="ARBA" id="ARBA00023157"/>
    </source>
</evidence>
<dbReference type="EMBL" id="JANPWB010000011">
    <property type="protein sequence ID" value="KAJ1132036.1"/>
    <property type="molecule type" value="Genomic_DNA"/>
</dbReference>
<dbReference type="AlphaFoldDB" id="A0AAV7PUN3"/>
<dbReference type="GO" id="GO:0045277">
    <property type="term" value="C:respiratory chain complex IV"/>
    <property type="evidence" value="ECO:0007669"/>
    <property type="project" value="InterPro"/>
</dbReference>
<dbReference type="FunFam" id="1.10.10.140:FF:000001">
    <property type="entry name" value="Cytochrome c oxidase subunit 6B1"/>
    <property type="match status" value="1"/>
</dbReference>
<dbReference type="InterPro" id="IPR003213">
    <property type="entry name" value="Cyt_c_oxidase_su6B"/>
</dbReference>
<proteinExistence type="predicted"/>
<evidence type="ECO:0000256" key="1">
    <source>
        <dbReference type="ARBA" id="ARBA00004173"/>
    </source>
</evidence>
<dbReference type="Gene3D" id="1.10.10.140">
    <property type="entry name" value="Cytochrome c oxidase, subunit VIb"/>
    <property type="match status" value="1"/>
</dbReference>
<keyword evidence="3" id="KW-1015">Disulfide bond</keyword>
<evidence type="ECO:0000313" key="6">
    <source>
        <dbReference type="EMBL" id="KAJ1132036.1"/>
    </source>
</evidence>
<reference evidence="6" key="1">
    <citation type="journal article" date="2022" name="bioRxiv">
        <title>Sequencing and chromosome-scale assembly of the giantPleurodeles waltlgenome.</title>
        <authorList>
            <person name="Brown T."/>
            <person name="Elewa A."/>
            <person name="Iarovenko S."/>
            <person name="Subramanian E."/>
            <person name="Araus A.J."/>
            <person name="Petzold A."/>
            <person name="Susuki M."/>
            <person name="Suzuki K.-i.T."/>
            <person name="Hayashi T."/>
            <person name="Toyoda A."/>
            <person name="Oliveira C."/>
            <person name="Osipova E."/>
            <person name="Leigh N.D."/>
            <person name="Simon A."/>
            <person name="Yun M.H."/>
        </authorList>
    </citation>
    <scope>NUCLEOTIDE SEQUENCE</scope>
    <source>
        <strain evidence="6">20211129_DDA</strain>
        <tissue evidence="6">Liver</tissue>
    </source>
</reference>
<sequence length="171" mass="20114">MTAVMWRQSQESERTTPTLLDSQAGSEVALLPMWSLGKRESAVILWLRVDHVHVQAELARPVRFSLQRYSNTTSDLHQLLFSRKAMAEEIRKKLENYKTAPFDARFPSVSQTRNCYRNYLDFHRCERSLKEKGVDPYPCQWYHRVYKTLCPTSWVNKWDEEIEAGTFPGKI</sequence>
<name>A0AAV7PUN3_PLEWA</name>
<dbReference type="Proteomes" id="UP001066276">
    <property type="component" value="Chromosome 7"/>
</dbReference>